<keyword evidence="4" id="KW-1185">Reference proteome</keyword>
<organism evidence="3 4">
    <name type="scientific">Kiloniella antarctica</name>
    <dbReference type="NCBI Taxonomy" id="1550907"/>
    <lineage>
        <taxon>Bacteria</taxon>
        <taxon>Pseudomonadati</taxon>
        <taxon>Pseudomonadota</taxon>
        <taxon>Alphaproteobacteria</taxon>
        <taxon>Rhodospirillales</taxon>
        <taxon>Kiloniellaceae</taxon>
        <taxon>Kiloniella</taxon>
    </lineage>
</organism>
<keyword evidence="2" id="KW-0479">Metal-binding</keyword>
<dbReference type="Gene3D" id="1.20.120.450">
    <property type="entry name" value="dinb family like domain"/>
    <property type="match status" value="1"/>
</dbReference>
<dbReference type="SUPFAM" id="SSF109854">
    <property type="entry name" value="DinB/YfiT-like putative metalloenzymes"/>
    <property type="match status" value="1"/>
</dbReference>
<name>A0ABW5BNK2_9PROT</name>
<dbReference type="PANTHER" id="PTHR37302:SF1">
    <property type="entry name" value="PROTEIN DINB"/>
    <property type="match status" value="1"/>
</dbReference>
<comment type="caution">
    <text evidence="3">The sequence shown here is derived from an EMBL/GenBank/DDBJ whole genome shotgun (WGS) entry which is preliminary data.</text>
</comment>
<evidence type="ECO:0000256" key="2">
    <source>
        <dbReference type="ARBA" id="ARBA00022723"/>
    </source>
</evidence>
<dbReference type="PANTHER" id="PTHR37302">
    <property type="entry name" value="SLR1116 PROTEIN"/>
    <property type="match status" value="1"/>
</dbReference>
<protein>
    <submittedName>
        <fullName evidence="3">DinB family protein</fullName>
    </submittedName>
</protein>
<evidence type="ECO:0000256" key="1">
    <source>
        <dbReference type="ARBA" id="ARBA00008635"/>
    </source>
</evidence>
<dbReference type="RefSeq" id="WP_380252053.1">
    <property type="nucleotide sequence ID" value="NZ_JBHUII010000004.1"/>
</dbReference>
<accession>A0ABW5BNK2</accession>
<evidence type="ECO:0000313" key="3">
    <source>
        <dbReference type="EMBL" id="MFD2206459.1"/>
    </source>
</evidence>
<dbReference type="InterPro" id="IPR034660">
    <property type="entry name" value="DinB/YfiT-like"/>
</dbReference>
<dbReference type="InterPro" id="IPR007837">
    <property type="entry name" value="DinB"/>
</dbReference>
<gene>
    <name evidence="3" type="ORF">ACFSKO_12575</name>
</gene>
<sequence>MTPKEIIHLSHYNAWANETLYLACSQLSETEYKLERKSYFGSIHNTLNHILVGDRIWFGRLENVLENLGLGDILYDDFNNLSSARTIEDQRIISFAEKITQARLDGVLDYKNVAGDFYSDPMDIIIRHIFNHQTHHRGQVHCLLSQTDVPPPSLDIMYYMRAND</sequence>
<comment type="similarity">
    <text evidence="1">Belongs to the DinB family.</text>
</comment>
<dbReference type="EMBL" id="JBHUII010000004">
    <property type="protein sequence ID" value="MFD2206459.1"/>
    <property type="molecule type" value="Genomic_DNA"/>
</dbReference>
<reference evidence="4" key="1">
    <citation type="journal article" date="2019" name="Int. J. Syst. Evol. Microbiol.">
        <title>The Global Catalogue of Microorganisms (GCM) 10K type strain sequencing project: providing services to taxonomists for standard genome sequencing and annotation.</title>
        <authorList>
            <consortium name="The Broad Institute Genomics Platform"/>
            <consortium name="The Broad Institute Genome Sequencing Center for Infectious Disease"/>
            <person name="Wu L."/>
            <person name="Ma J."/>
        </authorList>
    </citation>
    <scope>NUCLEOTIDE SEQUENCE [LARGE SCALE GENOMIC DNA]</scope>
    <source>
        <strain evidence="4">CGMCC 4.7192</strain>
    </source>
</reference>
<dbReference type="Proteomes" id="UP001597294">
    <property type="component" value="Unassembled WGS sequence"/>
</dbReference>
<proteinExistence type="inferred from homology"/>
<dbReference type="Pfam" id="PF05163">
    <property type="entry name" value="DinB"/>
    <property type="match status" value="1"/>
</dbReference>
<evidence type="ECO:0000313" key="4">
    <source>
        <dbReference type="Proteomes" id="UP001597294"/>
    </source>
</evidence>